<evidence type="ECO:0000256" key="1">
    <source>
        <dbReference type="SAM" id="MobiDB-lite"/>
    </source>
</evidence>
<dbReference type="AlphaFoldDB" id="A0A1B6QMF9"/>
<name>A0A1B6QMF9_SORBI</name>
<dbReference type="Gramene" id="KXG39103">
    <property type="protein sequence ID" value="KXG39103"/>
    <property type="gene ID" value="SORBI_3001G331700"/>
</dbReference>
<feature type="region of interest" description="Disordered" evidence="1">
    <location>
        <begin position="27"/>
        <end position="89"/>
    </location>
</feature>
<protein>
    <submittedName>
        <fullName evidence="2">Uncharacterized protein</fullName>
    </submittedName>
</protein>
<reference evidence="2 3" key="1">
    <citation type="journal article" date="2009" name="Nature">
        <title>The Sorghum bicolor genome and the diversification of grasses.</title>
        <authorList>
            <person name="Paterson A.H."/>
            <person name="Bowers J.E."/>
            <person name="Bruggmann R."/>
            <person name="Dubchak I."/>
            <person name="Grimwood J."/>
            <person name="Gundlach H."/>
            <person name="Haberer G."/>
            <person name="Hellsten U."/>
            <person name="Mitros T."/>
            <person name="Poliakov A."/>
            <person name="Schmutz J."/>
            <person name="Spannagl M."/>
            <person name="Tang H."/>
            <person name="Wang X."/>
            <person name="Wicker T."/>
            <person name="Bharti A.K."/>
            <person name="Chapman J."/>
            <person name="Feltus F.A."/>
            <person name="Gowik U."/>
            <person name="Grigoriev I.V."/>
            <person name="Lyons E."/>
            <person name="Maher C.A."/>
            <person name="Martis M."/>
            <person name="Narechania A."/>
            <person name="Otillar R.P."/>
            <person name="Penning B.W."/>
            <person name="Salamov A.A."/>
            <person name="Wang Y."/>
            <person name="Zhang L."/>
            <person name="Carpita N.C."/>
            <person name="Freeling M."/>
            <person name="Gingle A.R."/>
            <person name="Hash C.T."/>
            <person name="Keller B."/>
            <person name="Klein P."/>
            <person name="Kresovich S."/>
            <person name="McCann M.C."/>
            <person name="Ming R."/>
            <person name="Peterson D.G."/>
            <person name="Mehboob-ur-Rahman"/>
            <person name="Ware D."/>
            <person name="Westhoff P."/>
            <person name="Mayer K.F."/>
            <person name="Messing J."/>
            <person name="Rokhsar D.S."/>
        </authorList>
    </citation>
    <scope>NUCLEOTIDE SEQUENCE [LARGE SCALE GENOMIC DNA]</scope>
    <source>
        <strain evidence="3">cv. BTx623</strain>
    </source>
</reference>
<gene>
    <name evidence="2" type="ORF">SORBI_3001G331700</name>
</gene>
<dbReference type="EMBL" id="CM000760">
    <property type="protein sequence ID" value="KXG39103.1"/>
    <property type="molecule type" value="Genomic_DNA"/>
</dbReference>
<accession>A0A1B6QMF9</accession>
<keyword evidence="3" id="KW-1185">Reference proteome</keyword>
<dbReference type="Proteomes" id="UP000000768">
    <property type="component" value="Chromosome 1"/>
</dbReference>
<feature type="non-terminal residue" evidence="2">
    <location>
        <position position="89"/>
    </location>
</feature>
<organism evidence="2 3">
    <name type="scientific">Sorghum bicolor</name>
    <name type="common">Sorghum</name>
    <name type="synonym">Sorghum vulgare</name>
    <dbReference type="NCBI Taxonomy" id="4558"/>
    <lineage>
        <taxon>Eukaryota</taxon>
        <taxon>Viridiplantae</taxon>
        <taxon>Streptophyta</taxon>
        <taxon>Embryophyta</taxon>
        <taxon>Tracheophyta</taxon>
        <taxon>Spermatophyta</taxon>
        <taxon>Magnoliopsida</taxon>
        <taxon>Liliopsida</taxon>
        <taxon>Poales</taxon>
        <taxon>Poaceae</taxon>
        <taxon>PACMAD clade</taxon>
        <taxon>Panicoideae</taxon>
        <taxon>Andropogonodae</taxon>
        <taxon>Andropogoneae</taxon>
        <taxon>Sorghinae</taxon>
        <taxon>Sorghum</taxon>
    </lineage>
</organism>
<evidence type="ECO:0000313" key="3">
    <source>
        <dbReference type="Proteomes" id="UP000000768"/>
    </source>
</evidence>
<feature type="compositionally biased region" description="Low complexity" evidence="1">
    <location>
        <begin position="36"/>
        <end position="45"/>
    </location>
</feature>
<reference evidence="3" key="2">
    <citation type="journal article" date="2018" name="Plant J.">
        <title>The Sorghum bicolor reference genome: improved assembly, gene annotations, a transcriptome atlas, and signatures of genome organization.</title>
        <authorList>
            <person name="McCormick R.F."/>
            <person name="Truong S.K."/>
            <person name="Sreedasyam A."/>
            <person name="Jenkins J."/>
            <person name="Shu S."/>
            <person name="Sims D."/>
            <person name="Kennedy M."/>
            <person name="Amirebrahimi M."/>
            <person name="Weers B.D."/>
            <person name="McKinley B."/>
            <person name="Mattison A."/>
            <person name="Morishige D.T."/>
            <person name="Grimwood J."/>
            <person name="Schmutz J."/>
            <person name="Mullet J.E."/>
        </authorList>
    </citation>
    <scope>NUCLEOTIDE SEQUENCE [LARGE SCALE GENOMIC DNA]</scope>
    <source>
        <strain evidence="3">cv. BTx623</strain>
    </source>
</reference>
<evidence type="ECO:0000313" key="2">
    <source>
        <dbReference type="EMBL" id="KXG39103.1"/>
    </source>
</evidence>
<sequence>MQNGGRWRSGNKQGEEREEIAWMAQFSERQDRKSSHSAAAAVLSLPPFCPPTFQPSKKPPQSQRPRRATPKGTQEAVILLPRKKLRSST</sequence>
<feature type="compositionally biased region" description="Low complexity" evidence="1">
    <location>
        <begin position="54"/>
        <end position="63"/>
    </location>
</feature>
<proteinExistence type="predicted"/>
<dbReference type="InParanoid" id="A0A1B6QMF9"/>